<evidence type="ECO:0000313" key="4">
    <source>
        <dbReference type="Proteomes" id="UP000030747"/>
    </source>
</evidence>
<dbReference type="Gene3D" id="1.10.287.1490">
    <property type="match status" value="1"/>
</dbReference>
<accession>U6KRU7</accession>
<reference evidence="3" key="2">
    <citation type="submission" date="2013-10" db="EMBL/GenBank/DDBJ databases">
        <authorList>
            <person name="Aslett M."/>
        </authorList>
    </citation>
    <scope>NUCLEOTIDE SEQUENCE [LARGE SCALE GENOMIC DNA]</scope>
    <source>
        <strain evidence="3">Houghton</strain>
    </source>
</reference>
<dbReference type="PANTHER" id="PTHR45615:SF80">
    <property type="entry name" value="GRIP DOMAIN-CONTAINING PROTEIN"/>
    <property type="match status" value="1"/>
</dbReference>
<gene>
    <name evidence="3" type="ORF">ETH_00029760</name>
</gene>
<dbReference type="PANTHER" id="PTHR45615">
    <property type="entry name" value="MYOSIN HEAVY CHAIN, NON-MUSCLE"/>
    <property type="match status" value="1"/>
</dbReference>
<dbReference type="Proteomes" id="UP000030747">
    <property type="component" value="Unassembled WGS sequence"/>
</dbReference>
<organism evidence="3 4">
    <name type="scientific">Eimeria tenella</name>
    <name type="common">Coccidian parasite</name>
    <dbReference type="NCBI Taxonomy" id="5802"/>
    <lineage>
        <taxon>Eukaryota</taxon>
        <taxon>Sar</taxon>
        <taxon>Alveolata</taxon>
        <taxon>Apicomplexa</taxon>
        <taxon>Conoidasida</taxon>
        <taxon>Coccidia</taxon>
        <taxon>Eucoccidiorida</taxon>
        <taxon>Eimeriorina</taxon>
        <taxon>Eimeriidae</taxon>
        <taxon>Eimeria</taxon>
    </lineage>
</organism>
<evidence type="ECO:0000256" key="2">
    <source>
        <dbReference type="SAM" id="MobiDB-lite"/>
    </source>
</evidence>
<keyword evidence="1" id="KW-0175">Coiled coil</keyword>
<name>U6KRU7_EIMTE</name>
<feature type="coiled-coil region" evidence="1">
    <location>
        <begin position="237"/>
        <end position="319"/>
    </location>
</feature>
<sequence length="1353" mass="153946">MDAENFAKLTAILDLLDRYKKNLAQALQQEAPGRARSVLQAGRTLSKRSTRTEGLFGFGSGNEAHQQMDAVAHALERRKTIKRTQTLLLRRRTRVRRSFPSLSEPASKSVSISCLDEELQSCVASRGMLHMFGSNRSTDKQESDESDCDAQSDCLDYMSDRDVEPPDVDWEDSASQRRLSTCSLENMTTDDYTNLHPQVLGQLFDKILDYLQNDFDDLVGKLKEQNVHLKQDVISLRKKLQDAVETNDEQVQELKEMTERISDLEAEGRELTRQLSTLEARIKAYQENQKDLVKLEEEKHNLSRECAALQELIKKLTVQASTQDSQKVTELAHDLVTLKGTTQAKDEEIKSLKRELDRKGRLLESLNVTLSTQQQAPTLESPRGGDVTSRQVTPRGSISHLFGAAPNPRRASVKQLLVTPQPAPAEPAVSLATELHLTKLGSMPRRLSEVQDKLKSTLAELDTVRQSNEELKAELTSIKKEMEERDAVSQQKLEERSRELAAAREQLERKSAELQRTAQVLEATKDDLNTSTAALCLTAADNEHLQAQVQEARQMLRDAQESHANALASRAPADVVKSLEEKVAEQLKELQMKASLLDQAEKHQAELEEQRATLQRSVEENMKEIEELSSRVKSLEGQLVETTNVANALGVTTHKLMELVKRGSVSEEERAEAEKRREELLELLEKERRRADALAQSALQQRSMEAEQREFEANAREMQEQLQQQVEFLKGRLAKQESEAETLKQDLVAQANAAQEAKEEMQAELRSAYNKLQELKEQLKEATRQKFELEMKTAEFTAQKEAMSRLNEEKQEALRVQEREVQHMQVRMQELLDKIQDFATREAAFTEEAERLKKNIADLELGLQAEKEETQQLLSQKEEEKRQLELAQKAALAVMQEQIEELEREKCAALEQADQGALCLRKEYEELAETIKGLREQNSSLSAQLEQANKSHEQVALQWHQKHEALLDSLSKAQEKYKELEATLERSTEQYQRSLEDAQRQLVKLQAAELEGREAQFKDRLKELEQGCLRLHVEVSELKERHATAPQPVMQDWNLYEAAGLKAQRDVLAEQVEKLHEQLRAKDMESAHAIDKAEENQRHIQQLLASLQEQQKKLEEQASNQKEKALIAANERMRRENEYLKGELEELKALILTERRDAGLAGVLEVLQRQLHDLANEFNAFKKVEAQQLSDLKGAVSGTTQVFNVSYPPFVIPLVNVHESRDSNDKTINISGMLDIRAAATGIVPSGFGGVSRPRIPALQGSRFQDWLCRWRDGCWSANDSQNAHTCCSSAAYSTDMQSERWQTHTQVFKPAYRETLTYRRRRQVETATLHRLQLAEARCQQLSGTVYWTATA</sequence>
<dbReference type="VEuPathDB" id="ToxoDB:ETH2_1004400"/>
<dbReference type="VEuPathDB" id="ToxoDB:ETH_00029760"/>
<dbReference type="EMBL" id="HG674134">
    <property type="protein sequence ID" value="CDJ39079.1"/>
    <property type="molecule type" value="Genomic_DNA"/>
</dbReference>
<keyword evidence="4" id="KW-1185">Reference proteome</keyword>
<evidence type="ECO:0000313" key="3">
    <source>
        <dbReference type="EMBL" id="CDJ39079.1"/>
    </source>
</evidence>
<protein>
    <submittedName>
        <fullName evidence="3">Myosin heavy chain, putative</fullName>
    </submittedName>
</protein>
<dbReference type="OMA" id="MDADNFR"/>
<proteinExistence type="predicted"/>
<dbReference type="GeneID" id="25255031"/>
<reference evidence="3" key="1">
    <citation type="submission" date="2013-10" db="EMBL/GenBank/DDBJ databases">
        <title>Genomic analysis of the causative agents of coccidiosis in chickens.</title>
        <authorList>
            <person name="Reid A.J."/>
            <person name="Blake D."/>
            <person name="Billington K."/>
            <person name="Browne H."/>
            <person name="Dunn M."/>
            <person name="Hung S."/>
            <person name="Kawahara F."/>
            <person name="Miranda-Saavedra D."/>
            <person name="Mourier T."/>
            <person name="Nagra H."/>
            <person name="Otto T.D."/>
            <person name="Rawlings N."/>
            <person name="Sanchez A."/>
            <person name="Sanders M."/>
            <person name="Subramaniam C."/>
            <person name="Tay Y."/>
            <person name="Dear P."/>
            <person name="Doerig C."/>
            <person name="Gruber A."/>
            <person name="Parkinson J."/>
            <person name="Shirley M."/>
            <person name="Wan K.L."/>
            <person name="Berriman M."/>
            <person name="Tomley F."/>
            <person name="Pain A."/>
        </authorList>
    </citation>
    <scope>NUCLEOTIDE SEQUENCE [LARGE SCALE GENOMIC DNA]</scope>
    <source>
        <strain evidence="3">Houghton</strain>
    </source>
</reference>
<feature type="region of interest" description="Disordered" evidence="2">
    <location>
        <begin position="372"/>
        <end position="392"/>
    </location>
</feature>
<feature type="coiled-coil region" evidence="1">
    <location>
        <begin position="447"/>
        <end position="1184"/>
    </location>
</feature>
<evidence type="ECO:0000256" key="1">
    <source>
        <dbReference type="SAM" id="Coils"/>
    </source>
</evidence>
<dbReference type="OrthoDB" id="346017at2759"/>
<dbReference type="RefSeq" id="XP_013229834.1">
    <property type="nucleotide sequence ID" value="XM_013374380.1"/>
</dbReference>